<dbReference type="AlphaFoldDB" id="A0A511X0L8"/>
<evidence type="ECO:0000256" key="8">
    <source>
        <dbReference type="ARBA" id="ARBA00022777"/>
    </source>
</evidence>
<keyword evidence="12" id="KW-0812">Transmembrane</keyword>
<protein>
    <recommendedName>
        <fullName evidence="3">histidine kinase</fullName>
        <ecNumber evidence="3">2.7.13.3</ecNumber>
    </recommendedName>
</protein>
<dbReference type="Pfam" id="PF00672">
    <property type="entry name" value="HAMP"/>
    <property type="match status" value="1"/>
</dbReference>
<evidence type="ECO:0000256" key="9">
    <source>
        <dbReference type="ARBA" id="ARBA00022840"/>
    </source>
</evidence>
<feature type="transmembrane region" description="Helical" evidence="12">
    <location>
        <begin position="12"/>
        <end position="36"/>
    </location>
</feature>
<gene>
    <name evidence="15" type="ORF">HAL01_09530</name>
</gene>
<feature type="domain" description="Histidine kinase" evidence="13">
    <location>
        <begin position="459"/>
        <end position="566"/>
    </location>
</feature>
<reference evidence="15 16" key="1">
    <citation type="submission" date="2019-07" db="EMBL/GenBank/DDBJ databases">
        <title>Whole genome shotgun sequence of Halolactibacillus alkaliphilus NBRC 103919.</title>
        <authorList>
            <person name="Hosoyama A."/>
            <person name="Uohara A."/>
            <person name="Ohji S."/>
            <person name="Ichikawa N."/>
        </authorList>
    </citation>
    <scope>NUCLEOTIDE SEQUENCE [LARGE SCALE GENOMIC DNA]</scope>
    <source>
        <strain evidence="15 16">NBRC 103919</strain>
    </source>
</reference>
<evidence type="ECO:0000313" key="16">
    <source>
        <dbReference type="Proteomes" id="UP000321400"/>
    </source>
</evidence>
<evidence type="ECO:0000256" key="11">
    <source>
        <dbReference type="ARBA" id="ARBA00023136"/>
    </source>
</evidence>
<evidence type="ECO:0000256" key="10">
    <source>
        <dbReference type="ARBA" id="ARBA00023012"/>
    </source>
</evidence>
<dbReference type="GO" id="GO:0000155">
    <property type="term" value="F:phosphorelay sensor kinase activity"/>
    <property type="evidence" value="ECO:0007669"/>
    <property type="project" value="InterPro"/>
</dbReference>
<dbReference type="Proteomes" id="UP000321400">
    <property type="component" value="Unassembled WGS sequence"/>
</dbReference>
<dbReference type="Gene3D" id="3.30.565.10">
    <property type="entry name" value="Histidine kinase-like ATPase, C-terminal domain"/>
    <property type="match status" value="1"/>
</dbReference>
<sequence length="566" mass="65260">MRRVIKNSFYRKLQLSFIAFLILPIFLISLFNYSIYKNIILDKIKLNNESVLNVLSNDINKLFNDVFYVTQLLVTDTDVINGLTELQRSSAINSFEDFKSFGDLVGVLTTSDMKAFNVNVDMFIINNEGFIFPSMRNLKSVSHLREDWLQFNGSINEEPSEYFQWVGQVNSENEHSSRSIYFSKVIDDPRTGQQLGFLNTAIAEDYFSNLFEQITVGSVVIVDEEDNVIYGLNEHSSIENGAFIKNEALLSPVDWKLIYYTSERQLIEELRKTFYQSLSIIALFIILFIAISIALANKMHSPLKQLQHVTQTYGEGNRSIRYDVKGNDEINRLGKMMNTTFDQVELLITRIEQEKEKIKELEISALFSQIRPHFLMNTLNSVRCNLILVEDVYHSNKIYSLMLLLRKYLNANKPSTLKNECELLEHYVDIMSMRNGIEFNLEFLIPKHLQSMYIPFLTLQPIVENAIIHGFSYGEKGTISICVHEREDLIIIEVTDDGRGLKAEQCRKVNRRIDNNSIDGDEEHQPIGLANVSQRLHLIYGQRANIKVESEEGYGTTVEIIIPFVN</sequence>
<dbReference type="PROSITE" id="PS50109">
    <property type="entry name" value="HIS_KIN"/>
    <property type="match status" value="1"/>
</dbReference>
<dbReference type="STRING" id="442899.SAMN05720591_10191"/>
<dbReference type="Pfam" id="PF02518">
    <property type="entry name" value="HATPase_c"/>
    <property type="match status" value="1"/>
</dbReference>
<dbReference type="InterPro" id="IPR005467">
    <property type="entry name" value="His_kinase_dom"/>
</dbReference>
<dbReference type="Gene3D" id="6.10.340.10">
    <property type="match status" value="1"/>
</dbReference>
<keyword evidence="4" id="KW-1003">Cell membrane</keyword>
<evidence type="ECO:0000256" key="1">
    <source>
        <dbReference type="ARBA" id="ARBA00000085"/>
    </source>
</evidence>
<feature type="domain" description="HAMP" evidence="14">
    <location>
        <begin position="297"/>
        <end position="349"/>
    </location>
</feature>
<evidence type="ECO:0000256" key="4">
    <source>
        <dbReference type="ARBA" id="ARBA00022475"/>
    </source>
</evidence>
<dbReference type="GO" id="GO:0005886">
    <property type="term" value="C:plasma membrane"/>
    <property type="evidence" value="ECO:0007669"/>
    <property type="project" value="UniProtKB-SubCell"/>
</dbReference>
<dbReference type="InterPro" id="IPR003660">
    <property type="entry name" value="HAMP_dom"/>
</dbReference>
<keyword evidence="12" id="KW-1133">Transmembrane helix</keyword>
<evidence type="ECO:0000256" key="7">
    <source>
        <dbReference type="ARBA" id="ARBA00022741"/>
    </source>
</evidence>
<dbReference type="PROSITE" id="PS50885">
    <property type="entry name" value="HAMP"/>
    <property type="match status" value="1"/>
</dbReference>
<comment type="catalytic activity">
    <reaction evidence="1">
        <text>ATP + protein L-histidine = ADP + protein N-phospho-L-histidine.</text>
        <dbReference type="EC" id="2.7.13.3"/>
    </reaction>
</comment>
<dbReference type="PANTHER" id="PTHR34220">
    <property type="entry name" value="SENSOR HISTIDINE KINASE YPDA"/>
    <property type="match status" value="1"/>
</dbReference>
<keyword evidence="5" id="KW-0597">Phosphoprotein</keyword>
<dbReference type="SUPFAM" id="SSF55874">
    <property type="entry name" value="ATPase domain of HSP90 chaperone/DNA topoisomerase II/histidine kinase"/>
    <property type="match status" value="1"/>
</dbReference>
<dbReference type="RefSeq" id="WP_089799072.1">
    <property type="nucleotide sequence ID" value="NZ_BJYE01000008.1"/>
</dbReference>
<keyword evidence="7" id="KW-0547">Nucleotide-binding</keyword>
<evidence type="ECO:0000256" key="6">
    <source>
        <dbReference type="ARBA" id="ARBA00022679"/>
    </source>
</evidence>
<dbReference type="InterPro" id="IPR050640">
    <property type="entry name" value="Bact_2-comp_sensor_kinase"/>
</dbReference>
<evidence type="ECO:0000256" key="5">
    <source>
        <dbReference type="ARBA" id="ARBA00022553"/>
    </source>
</evidence>
<dbReference type="SMART" id="SM00387">
    <property type="entry name" value="HATPase_c"/>
    <property type="match status" value="1"/>
</dbReference>
<comment type="caution">
    <text evidence="15">The sequence shown here is derived from an EMBL/GenBank/DDBJ whole genome shotgun (WGS) entry which is preliminary data.</text>
</comment>
<dbReference type="OrthoDB" id="2770831at2"/>
<name>A0A511X0L8_9BACI</name>
<keyword evidence="11 12" id="KW-0472">Membrane</keyword>
<comment type="subcellular location">
    <subcellularLocation>
        <location evidence="2">Cell membrane</location>
        <topology evidence="2">Multi-pass membrane protein</topology>
    </subcellularLocation>
</comment>
<keyword evidence="9" id="KW-0067">ATP-binding</keyword>
<evidence type="ECO:0000259" key="14">
    <source>
        <dbReference type="PROSITE" id="PS50885"/>
    </source>
</evidence>
<evidence type="ECO:0000256" key="3">
    <source>
        <dbReference type="ARBA" id="ARBA00012438"/>
    </source>
</evidence>
<dbReference type="EMBL" id="BJYE01000008">
    <property type="protein sequence ID" value="GEN56489.1"/>
    <property type="molecule type" value="Genomic_DNA"/>
</dbReference>
<dbReference type="InterPro" id="IPR003594">
    <property type="entry name" value="HATPase_dom"/>
</dbReference>
<organism evidence="15 16">
    <name type="scientific">Halolactibacillus alkaliphilus</name>
    <dbReference type="NCBI Taxonomy" id="442899"/>
    <lineage>
        <taxon>Bacteria</taxon>
        <taxon>Bacillati</taxon>
        <taxon>Bacillota</taxon>
        <taxon>Bacilli</taxon>
        <taxon>Bacillales</taxon>
        <taxon>Bacillaceae</taxon>
        <taxon>Halolactibacillus</taxon>
    </lineage>
</organism>
<evidence type="ECO:0000256" key="2">
    <source>
        <dbReference type="ARBA" id="ARBA00004651"/>
    </source>
</evidence>
<feature type="transmembrane region" description="Helical" evidence="12">
    <location>
        <begin position="274"/>
        <end position="296"/>
    </location>
</feature>
<keyword evidence="10" id="KW-0902">Two-component regulatory system</keyword>
<dbReference type="GO" id="GO:0005524">
    <property type="term" value="F:ATP binding"/>
    <property type="evidence" value="ECO:0007669"/>
    <property type="project" value="UniProtKB-KW"/>
</dbReference>
<dbReference type="InterPro" id="IPR010559">
    <property type="entry name" value="Sig_transdc_His_kin_internal"/>
</dbReference>
<keyword evidence="16" id="KW-1185">Reference proteome</keyword>
<dbReference type="InterPro" id="IPR036890">
    <property type="entry name" value="HATPase_C_sf"/>
</dbReference>
<accession>A0A511X0L8</accession>
<dbReference type="CDD" id="cd06225">
    <property type="entry name" value="HAMP"/>
    <property type="match status" value="1"/>
</dbReference>
<dbReference type="Pfam" id="PF06580">
    <property type="entry name" value="His_kinase"/>
    <property type="match status" value="1"/>
</dbReference>
<keyword evidence="6" id="KW-0808">Transferase</keyword>
<evidence type="ECO:0000256" key="12">
    <source>
        <dbReference type="SAM" id="Phobius"/>
    </source>
</evidence>
<dbReference type="SUPFAM" id="SSF158472">
    <property type="entry name" value="HAMP domain-like"/>
    <property type="match status" value="1"/>
</dbReference>
<proteinExistence type="predicted"/>
<dbReference type="PANTHER" id="PTHR34220:SF7">
    <property type="entry name" value="SENSOR HISTIDINE KINASE YPDA"/>
    <property type="match status" value="1"/>
</dbReference>
<dbReference type="EC" id="2.7.13.3" evidence="3"/>
<keyword evidence="8 15" id="KW-0418">Kinase</keyword>
<evidence type="ECO:0000259" key="13">
    <source>
        <dbReference type="PROSITE" id="PS50109"/>
    </source>
</evidence>
<evidence type="ECO:0000313" key="15">
    <source>
        <dbReference type="EMBL" id="GEN56489.1"/>
    </source>
</evidence>